<organism evidence="1 2">
    <name type="scientific">Trichomonas vaginalis (strain ATCC PRA-98 / G3)</name>
    <dbReference type="NCBI Taxonomy" id="412133"/>
    <lineage>
        <taxon>Eukaryota</taxon>
        <taxon>Metamonada</taxon>
        <taxon>Parabasalia</taxon>
        <taxon>Trichomonadida</taxon>
        <taxon>Trichomonadidae</taxon>
        <taxon>Trichomonas</taxon>
    </lineage>
</organism>
<evidence type="ECO:0008006" key="3">
    <source>
        <dbReference type="Google" id="ProtNLM"/>
    </source>
</evidence>
<dbReference type="InterPro" id="IPR032675">
    <property type="entry name" value="LRR_dom_sf"/>
</dbReference>
<evidence type="ECO:0000313" key="1">
    <source>
        <dbReference type="EMBL" id="EAY10348.1"/>
    </source>
</evidence>
<evidence type="ECO:0000313" key="2">
    <source>
        <dbReference type="Proteomes" id="UP000001542"/>
    </source>
</evidence>
<accession>A2EAC1</accession>
<dbReference type="SUPFAM" id="SSF52058">
    <property type="entry name" value="L domain-like"/>
    <property type="match status" value="3"/>
</dbReference>
<sequence>MFLELRLKSLISKQIILNFQYEIQGDNLIVNTINDFEDAEAAIKTIKERNIKSLTYSDGSNYPMFIGAGLVENIIANQPETNDIMIPKYLCYKSVHIKTLTVNAEVSIGPYAFAYSTIQTINNIQNVKAICESAFEGCSNLNLVGLINHCQKNCLRFTKIVNLEVKTIDPFGLQEMHELETVTIQSALIPEKAFYNCFKLTTVTISVQNTQILKSAFENCGIQAFNFEHISEIDSWAFRNTKLQSIELPNSNLKLYNGAFCQCPFLTTVTITDSVTIADFSGEQFKECYSLETVDYRNTNKVPTRMFMFCYKLATFKSINNNLDIEEEAFYSCTSLRNIDSNQVGNIYDKAFIYCISLREFNPTYSRIGHKAFYGCQNLQITNIHNCGRYSFAYCSSISTCTLKNSLDDGTMINCTGLTSVSFENIVRIPFKCFQGCTNLETISLSASVKNIDINAFLDTNLNMEELDLSNCQKIGSFAFKNTKIKSLIFSNVYNTDEENGIPFDGVTTIKKITYRSSYAFRPKDFRDSTNIEIVFEDNNFQIKDDTIIDSSQLYYYYPSSPSNEYTVNPEIRQIMSYAFAGATNLKSITINHYIGSDSKFALANCKSLQTINIDFQNSEGYSLSIPCGFFANCINLITVNLGQKISMIEKGAFEGCISLTSIVIPSDTKELSDYCFTGCTKLEKIEFLADSVKLKGYCFANCTSLNEIKFNEIIQMYEYCISGCKSLTKLNVENIKSISANAFSFSYLENIKVPANLLQYENAFRYCNNLKKVELFVLHPEFYHYVKSGCFNSSSLEEIVLPDCIQSLEEFSFGFTKLKKLFIPNSVYSISPKTFYGSDDIQLEMDCSHPFYTVGEYELVEKATGKLVLTFGKLPSAYIVPENIKIIGRDSIFSPPKINEETKKVIDFGLTT</sequence>
<dbReference type="EMBL" id="DS113339">
    <property type="protein sequence ID" value="EAY10348.1"/>
    <property type="molecule type" value="Genomic_DNA"/>
</dbReference>
<proteinExistence type="predicted"/>
<dbReference type="Gene3D" id="3.80.10.10">
    <property type="entry name" value="Ribonuclease Inhibitor"/>
    <property type="match status" value="5"/>
</dbReference>
<dbReference type="InParanoid" id="A2EAC1"/>
<dbReference type="eggNOG" id="ENOG502S9ZI">
    <property type="taxonomic scope" value="Eukaryota"/>
</dbReference>
<dbReference type="AlphaFoldDB" id="A2EAC1"/>
<keyword evidence="2" id="KW-1185">Reference proteome</keyword>
<dbReference type="VEuPathDB" id="TrichDB:TVAG_109320"/>
<name>A2EAC1_TRIV3</name>
<dbReference type="Pfam" id="PF13306">
    <property type="entry name" value="LRR_5"/>
    <property type="match status" value="4"/>
</dbReference>
<dbReference type="PANTHER" id="PTHR45661">
    <property type="entry name" value="SURFACE ANTIGEN"/>
    <property type="match status" value="1"/>
</dbReference>
<dbReference type="KEGG" id="tva:4768282"/>
<dbReference type="Proteomes" id="UP000001542">
    <property type="component" value="Unassembled WGS sequence"/>
</dbReference>
<reference evidence="1" key="2">
    <citation type="journal article" date="2007" name="Science">
        <title>Draft genome sequence of the sexually transmitted pathogen Trichomonas vaginalis.</title>
        <authorList>
            <person name="Carlton J.M."/>
            <person name="Hirt R.P."/>
            <person name="Silva J.C."/>
            <person name="Delcher A.L."/>
            <person name="Schatz M."/>
            <person name="Zhao Q."/>
            <person name="Wortman J.R."/>
            <person name="Bidwell S.L."/>
            <person name="Alsmark U.C.M."/>
            <person name="Besteiro S."/>
            <person name="Sicheritz-Ponten T."/>
            <person name="Noel C.J."/>
            <person name="Dacks J.B."/>
            <person name="Foster P.G."/>
            <person name="Simillion C."/>
            <person name="Van de Peer Y."/>
            <person name="Miranda-Saavedra D."/>
            <person name="Barton G.J."/>
            <person name="Westrop G.D."/>
            <person name="Mueller S."/>
            <person name="Dessi D."/>
            <person name="Fiori P.L."/>
            <person name="Ren Q."/>
            <person name="Paulsen I."/>
            <person name="Zhang H."/>
            <person name="Bastida-Corcuera F.D."/>
            <person name="Simoes-Barbosa A."/>
            <person name="Brown M.T."/>
            <person name="Hayes R.D."/>
            <person name="Mukherjee M."/>
            <person name="Okumura C.Y."/>
            <person name="Schneider R."/>
            <person name="Smith A.J."/>
            <person name="Vanacova S."/>
            <person name="Villalvazo M."/>
            <person name="Haas B.J."/>
            <person name="Pertea M."/>
            <person name="Feldblyum T.V."/>
            <person name="Utterback T.R."/>
            <person name="Shu C.L."/>
            <person name="Osoegawa K."/>
            <person name="de Jong P.J."/>
            <person name="Hrdy I."/>
            <person name="Horvathova L."/>
            <person name="Zubacova Z."/>
            <person name="Dolezal P."/>
            <person name="Malik S.B."/>
            <person name="Logsdon J.M. Jr."/>
            <person name="Henze K."/>
            <person name="Gupta A."/>
            <person name="Wang C.C."/>
            <person name="Dunne R.L."/>
            <person name="Upcroft J.A."/>
            <person name="Upcroft P."/>
            <person name="White O."/>
            <person name="Salzberg S.L."/>
            <person name="Tang P."/>
            <person name="Chiu C.-H."/>
            <person name="Lee Y.-S."/>
            <person name="Embley T.M."/>
            <person name="Coombs G.H."/>
            <person name="Mottram J.C."/>
            <person name="Tachezy J."/>
            <person name="Fraser-Liggett C.M."/>
            <person name="Johnson P.J."/>
        </authorList>
    </citation>
    <scope>NUCLEOTIDE SEQUENCE [LARGE SCALE GENOMIC DNA]</scope>
    <source>
        <strain evidence="1">G3</strain>
    </source>
</reference>
<dbReference type="InterPro" id="IPR026906">
    <property type="entry name" value="LRR_5"/>
</dbReference>
<dbReference type="SMR" id="A2EAC1"/>
<dbReference type="InterPro" id="IPR053139">
    <property type="entry name" value="Surface_bspA-like"/>
</dbReference>
<dbReference type="PANTHER" id="PTHR45661:SF3">
    <property type="entry name" value="IG-LIKE DOMAIN-CONTAINING PROTEIN"/>
    <property type="match status" value="1"/>
</dbReference>
<reference evidence="1" key="1">
    <citation type="submission" date="2006-10" db="EMBL/GenBank/DDBJ databases">
        <authorList>
            <person name="Amadeo P."/>
            <person name="Zhao Q."/>
            <person name="Wortman J."/>
            <person name="Fraser-Liggett C."/>
            <person name="Carlton J."/>
        </authorList>
    </citation>
    <scope>NUCLEOTIDE SEQUENCE</scope>
    <source>
        <strain evidence="1">G3</strain>
    </source>
</reference>
<dbReference type="VEuPathDB" id="TrichDB:TVAGG3_0924540"/>
<gene>
    <name evidence="1" type="ORF">TVAG_109320</name>
</gene>
<protein>
    <recommendedName>
        <fullName evidence="3">Surface antigen BspA-like</fullName>
    </recommendedName>
</protein>
<dbReference type="RefSeq" id="XP_001322571.1">
    <property type="nucleotide sequence ID" value="XM_001322536.1"/>
</dbReference>